<dbReference type="SMART" id="SM00065">
    <property type="entry name" value="GAF"/>
    <property type="match status" value="1"/>
</dbReference>
<dbReference type="PANTHER" id="PTHR33744:SF7">
    <property type="entry name" value="PUCR FAMILY TRANSCRIPTIONAL REGULATOR"/>
    <property type="match status" value="1"/>
</dbReference>
<proteinExistence type="inferred from homology"/>
<dbReference type="InterPro" id="IPR051448">
    <property type="entry name" value="CdaR-like_regulators"/>
</dbReference>
<dbReference type="InterPro" id="IPR029016">
    <property type="entry name" value="GAF-like_dom_sf"/>
</dbReference>
<evidence type="ECO:0000256" key="1">
    <source>
        <dbReference type="ARBA" id="ARBA00006754"/>
    </source>
</evidence>
<accession>A0A419HJI7</accession>
<dbReference type="InterPro" id="IPR025736">
    <property type="entry name" value="PucR_C-HTH_dom"/>
</dbReference>
<evidence type="ECO:0000313" key="5">
    <source>
        <dbReference type="Proteomes" id="UP000285112"/>
    </source>
</evidence>
<organism evidence="4 5">
    <name type="scientific">Amycolatopsis panacis</name>
    <dbReference type="NCBI Taxonomy" id="2340917"/>
    <lineage>
        <taxon>Bacteria</taxon>
        <taxon>Bacillati</taxon>
        <taxon>Actinomycetota</taxon>
        <taxon>Actinomycetes</taxon>
        <taxon>Pseudonocardiales</taxon>
        <taxon>Pseudonocardiaceae</taxon>
        <taxon>Amycolatopsis</taxon>
    </lineage>
</organism>
<dbReference type="InterPro" id="IPR041522">
    <property type="entry name" value="CdaR_GGDEF"/>
</dbReference>
<feature type="region of interest" description="Disordered" evidence="2">
    <location>
        <begin position="1"/>
        <end position="31"/>
    </location>
</feature>
<dbReference type="Pfam" id="PF13185">
    <property type="entry name" value="GAF_2"/>
    <property type="match status" value="1"/>
</dbReference>
<gene>
    <name evidence="4" type="ORF">D5S19_31270</name>
</gene>
<comment type="similarity">
    <text evidence="1">Belongs to the CdaR family.</text>
</comment>
<keyword evidence="5" id="KW-1185">Reference proteome</keyword>
<dbReference type="AlphaFoldDB" id="A0A419HJI7"/>
<evidence type="ECO:0000313" key="4">
    <source>
        <dbReference type="EMBL" id="RJQ75907.1"/>
    </source>
</evidence>
<name>A0A419HJI7_9PSEU</name>
<evidence type="ECO:0000259" key="3">
    <source>
        <dbReference type="SMART" id="SM00065"/>
    </source>
</evidence>
<reference evidence="4 5" key="1">
    <citation type="submission" date="2018-09" db="EMBL/GenBank/DDBJ databases">
        <title>YIM PH 21725 draft genome.</title>
        <authorList>
            <person name="Miao C."/>
        </authorList>
    </citation>
    <scope>NUCLEOTIDE SEQUENCE [LARGE SCALE GENOMIC DNA]</scope>
    <source>
        <strain evidence="5">YIM PH21725</strain>
    </source>
</reference>
<dbReference type="EMBL" id="QZFV01000153">
    <property type="protein sequence ID" value="RJQ75907.1"/>
    <property type="molecule type" value="Genomic_DNA"/>
</dbReference>
<protein>
    <submittedName>
        <fullName evidence="4">GAF domain-containing protein</fullName>
    </submittedName>
</protein>
<dbReference type="Gene3D" id="1.10.10.2840">
    <property type="entry name" value="PucR C-terminal helix-turn-helix domain"/>
    <property type="match status" value="1"/>
</dbReference>
<dbReference type="SUPFAM" id="SSF55781">
    <property type="entry name" value="GAF domain-like"/>
    <property type="match status" value="1"/>
</dbReference>
<evidence type="ECO:0000256" key="2">
    <source>
        <dbReference type="SAM" id="MobiDB-lite"/>
    </source>
</evidence>
<dbReference type="InterPro" id="IPR003018">
    <property type="entry name" value="GAF"/>
</dbReference>
<dbReference type="InterPro" id="IPR042070">
    <property type="entry name" value="PucR_C-HTH_sf"/>
</dbReference>
<dbReference type="Proteomes" id="UP000285112">
    <property type="component" value="Unassembled WGS sequence"/>
</dbReference>
<sequence>MTPRGENPGSCSYRRDNGILRPMNPDSPGPPPDIVRTLVDLGTELQAEEIDLPRVLDMATRNAVRLLGTDIGWLSLFNDATSRMRVAVSHGVTGADFAAMEIAHDEGLGGAALERRGPVVISDYASWASPGPVRDAMLAEGVASVVCAPMLRGDCVVGVLYAANRTPTDFTPADVSIVTALAAQASVAIGNGRLYSSLLDKTRTLEATFEIHRALGEAAMSDIGVDRVVRALGELTGRRLLLEQRVVPPFEIFSEPADDGDGETAVAAVVPVRRNEADVGRITVFGHAPLSELEQNALSHGATVLALELMKHEAAQDVEWRLRGELLEQLLETGGAHSGELVARAKRFGIDLGGSCVIVVIEASGLEPPALRALVQRVITSHDAGVDRHTTLSGQRGDRGVVALIGEGHDLDRFVRFLVRAAGDAVVWIGTSAGRPTVAEGFREAAACSRLARQASPEQARVIHGSALGPLRFMLDIRDLTNARSFVEDVLGAVAAHEDAGGAQLLTTLRAYIEEDGHHQRIARRCHVHASTVKYRLARIADLLGRPLQPWETRFEITLAFRLADLLRSLPDERSAGLPRD</sequence>
<dbReference type="PANTHER" id="PTHR33744">
    <property type="entry name" value="CARBOHYDRATE DIACID REGULATOR"/>
    <property type="match status" value="1"/>
</dbReference>
<comment type="caution">
    <text evidence="4">The sequence shown here is derived from an EMBL/GenBank/DDBJ whole genome shotgun (WGS) entry which is preliminary data.</text>
</comment>
<dbReference type="Pfam" id="PF13556">
    <property type="entry name" value="HTH_30"/>
    <property type="match status" value="1"/>
</dbReference>
<feature type="domain" description="GAF" evidence="3">
    <location>
        <begin position="51"/>
        <end position="199"/>
    </location>
</feature>
<dbReference type="Pfam" id="PF17853">
    <property type="entry name" value="GGDEF_2"/>
    <property type="match status" value="1"/>
</dbReference>
<dbReference type="Gene3D" id="3.30.450.40">
    <property type="match status" value="1"/>
</dbReference>